<feature type="region of interest" description="Disordered" evidence="1">
    <location>
        <begin position="770"/>
        <end position="826"/>
    </location>
</feature>
<evidence type="ECO:0000256" key="2">
    <source>
        <dbReference type="SAM" id="Phobius"/>
    </source>
</evidence>
<proteinExistence type="predicted"/>
<feature type="region of interest" description="Disordered" evidence="1">
    <location>
        <begin position="130"/>
        <end position="212"/>
    </location>
</feature>
<evidence type="ECO:0000313" key="3">
    <source>
        <dbReference type="EMBL" id="KJA21420.1"/>
    </source>
</evidence>
<keyword evidence="4" id="KW-1185">Reference proteome</keyword>
<gene>
    <name evidence="3" type="ORF">HYPSUDRAFT_55508</name>
</gene>
<keyword evidence="2" id="KW-0472">Membrane</keyword>
<feature type="compositionally biased region" description="Polar residues" evidence="1">
    <location>
        <begin position="807"/>
        <end position="817"/>
    </location>
</feature>
<feature type="transmembrane region" description="Helical" evidence="2">
    <location>
        <begin position="44"/>
        <end position="67"/>
    </location>
</feature>
<sequence>MIVPIGDFSGSGGPTSILKLAFTAGLLAFGSGDKTSIENRRGTLAFIAGATGIATVAPAIAQGILAYRKKQPVASAFRRIRIRPNPSKTRPSGAKPTKTKGGDEAKNGALYGTVLCATAAVVGAALALGGSGEGGSSADAQESGEDGVQNDAVEGEGTGSGGEESSDPGGESNDPASAEVEQGVAPSDLLEEAVGGDPPPPPPPGSDSGLEDDNNGYAIYGLDWKALLVALTVLAALKKLVTLRKLGARDRLAAFRKSTALEELSDRRISDIPTSDDANTVDQQSISVDWERSDISPYQSKEHARLPGSHLSLEELTSLLLATLQLPPSDNATSSNPTDNFNQLLTVSQLVSPLREGLPADVCSLSDAVLAYNRNAGEVPFPFTESIVSMVNRQRSSLDVCFADTIDNLSVPTLATWDNWECTVNDRLDETVPTVVFFQDSAPNAARQMFASATEDVRKEWTTEVKLAAGAVFLALYHVSHKLRSYWNRLRLFLAVSLFTLLTPVVEKWARPRGLAQYIPRLPALKVNNDGDIVVSREEDSSTTDIYATDSGHFDDSDEERSELIHIGTSTTEEPVAEAVGIEEAAEYVVEEVVEPVVKDAIESDEQVIEPVSKPVVEDAIEQVVKPVIEQDIEQDIEQIAKQVTERTVEIVEQVVEPVAEDAIEQIVELAIKQVSEPVIEQFVKPLVEDVAEQAAVEVTDQVIAVDVKQTADATPPTLQSSVSAPNHLSSVVNEDQVVEIISVSKSFPPSMSARAVAFAPKVACAASVPEVEDKVEEPETFSIPVYQSRTGNKKRRGGRRSHTRKNQNQNRDQSTVDAAGPSTHI</sequence>
<name>A0A0D2PNE4_HYPSF</name>
<organism evidence="3 4">
    <name type="scientific">Hypholoma sublateritium (strain FD-334 SS-4)</name>
    <dbReference type="NCBI Taxonomy" id="945553"/>
    <lineage>
        <taxon>Eukaryota</taxon>
        <taxon>Fungi</taxon>
        <taxon>Dikarya</taxon>
        <taxon>Basidiomycota</taxon>
        <taxon>Agaricomycotina</taxon>
        <taxon>Agaricomycetes</taxon>
        <taxon>Agaricomycetidae</taxon>
        <taxon>Agaricales</taxon>
        <taxon>Agaricineae</taxon>
        <taxon>Strophariaceae</taxon>
        <taxon>Hypholoma</taxon>
    </lineage>
</organism>
<dbReference type="AlphaFoldDB" id="A0A0D2PNE4"/>
<accession>A0A0D2PNE4</accession>
<reference evidence="4" key="1">
    <citation type="submission" date="2014-04" db="EMBL/GenBank/DDBJ databases">
        <title>Evolutionary Origins and Diversification of the Mycorrhizal Mutualists.</title>
        <authorList>
            <consortium name="DOE Joint Genome Institute"/>
            <consortium name="Mycorrhizal Genomics Consortium"/>
            <person name="Kohler A."/>
            <person name="Kuo A."/>
            <person name="Nagy L.G."/>
            <person name="Floudas D."/>
            <person name="Copeland A."/>
            <person name="Barry K.W."/>
            <person name="Cichocki N."/>
            <person name="Veneault-Fourrey C."/>
            <person name="LaButti K."/>
            <person name="Lindquist E.A."/>
            <person name="Lipzen A."/>
            <person name="Lundell T."/>
            <person name="Morin E."/>
            <person name="Murat C."/>
            <person name="Riley R."/>
            <person name="Ohm R."/>
            <person name="Sun H."/>
            <person name="Tunlid A."/>
            <person name="Henrissat B."/>
            <person name="Grigoriev I.V."/>
            <person name="Hibbett D.S."/>
            <person name="Martin F."/>
        </authorList>
    </citation>
    <scope>NUCLEOTIDE SEQUENCE [LARGE SCALE GENOMIC DNA]</scope>
    <source>
        <strain evidence="4">FD-334 SS-4</strain>
    </source>
</reference>
<evidence type="ECO:0000256" key="1">
    <source>
        <dbReference type="SAM" id="MobiDB-lite"/>
    </source>
</evidence>
<dbReference type="EMBL" id="KN817558">
    <property type="protein sequence ID" value="KJA21420.1"/>
    <property type="molecule type" value="Genomic_DNA"/>
</dbReference>
<evidence type="ECO:0000313" key="4">
    <source>
        <dbReference type="Proteomes" id="UP000054270"/>
    </source>
</evidence>
<keyword evidence="2" id="KW-0812">Transmembrane</keyword>
<dbReference type="STRING" id="945553.A0A0D2PNE4"/>
<feature type="region of interest" description="Disordered" evidence="1">
    <location>
        <begin position="78"/>
        <end position="105"/>
    </location>
</feature>
<protein>
    <submittedName>
        <fullName evidence="3">Uncharacterized protein</fullName>
    </submittedName>
</protein>
<keyword evidence="2" id="KW-1133">Transmembrane helix</keyword>
<dbReference type="Proteomes" id="UP000054270">
    <property type="component" value="Unassembled WGS sequence"/>
</dbReference>
<feature type="compositionally biased region" description="Basic residues" evidence="1">
    <location>
        <begin position="792"/>
        <end position="806"/>
    </location>
</feature>